<evidence type="ECO:0000256" key="7">
    <source>
        <dbReference type="ARBA" id="ARBA00023065"/>
    </source>
</evidence>
<comment type="caution">
    <text evidence="16">The sequence shown here is derived from an EMBL/GenBank/DDBJ whole genome shotgun (WGS) entry which is preliminary data.</text>
</comment>
<feature type="domain" description="TonB-dependent receptor-like beta-barrel" evidence="14">
    <location>
        <begin position="266"/>
        <end position="748"/>
    </location>
</feature>
<dbReference type="PROSITE" id="PS52016">
    <property type="entry name" value="TONB_DEPENDENT_REC_3"/>
    <property type="match status" value="1"/>
</dbReference>
<evidence type="ECO:0000256" key="9">
    <source>
        <dbReference type="ARBA" id="ARBA00023136"/>
    </source>
</evidence>
<dbReference type="PANTHER" id="PTHR32552:SF81">
    <property type="entry name" value="TONB-DEPENDENT OUTER MEMBRANE RECEPTOR"/>
    <property type="match status" value="1"/>
</dbReference>
<keyword evidence="17" id="KW-1185">Reference proteome</keyword>
<dbReference type="Proteomes" id="UP000615326">
    <property type="component" value="Unassembled WGS sequence"/>
</dbReference>
<evidence type="ECO:0000313" key="17">
    <source>
        <dbReference type="Proteomes" id="UP000615326"/>
    </source>
</evidence>
<evidence type="ECO:0000256" key="2">
    <source>
        <dbReference type="ARBA" id="ARBA00022448"/>
    </source>
</evidence>
<organism evidence="16 17">
    <name type="scientific">Acetobacter fallax</name>
    <dbReference type="NCBI Taxonomy" id="1737473"/>
    <lineage>
        <taxon>Bacteria</taxon>
        <taxon>Pseudomonadati</taxon>
        <taxon>Pseudomonadota</taxon>
        <taxon>Alphaproteobacteria</taxon>
        <taxon>Acetobacterales</taxon>
        <taxon>Acetobacteraceae</taxon>
        <taxon>Acetobacter</taxon>
    </lineage>
</organism>
<keyword evidence="16" id="KW-0675">Receptor</keyword>
<dbReference type="RefSeq" id="WP_173578350.1">
    <property type="nucleotide sequence ID" value="NZ_WOSW01000042.1"/>
</dbReference>
<keyword evidence="10 11" id="KW-0998">Cell outer membrane</keyword>
<keyword evidence="8 12" id="KW-0798">TonB box</keyword>
<evidence type="ECO:0000256" key="5">
    <source>
        <dbReference type="ARBA" id="ARBA00022692"/>
    </source>
</evidence>
<dbReference type="Gene3D" id="2.170.130.10">
    <property type="entry name" value="TonB-dependent receptor, plug domain"/>
    <property type="match status" value="1"/>
</dbReference>
<proteinExistence type="inferred from homology"/>
<evidence type="ECO:0000256" key="12">
    <source>
        <dbReference type="RuleBase" id="RU003357"/>
    </source>
</evidence>
<dbReference type="Pfam" id="PF07715">
    <property type="entry name" value="Plug"/>
    <property type="match status" value="1"/>
</dbReference>
<name>A0ABX0KEH1_9PROT</name>
<evidence type="ECO:0000313" key="16">
    <source>
        <dbReference type="EMBL" id="NHO33884.1"/>
    </source>
</evidence>
<dbReference type="PANTHER" id="PTHR32552">
    <property type="entry name" value="FERRICHROME IRON RECEPTOR-RELATED"/>
    <property type="match status" value="1"/>
</dbReference>
<evidence type="ECO:0000256" key="13">
    <source>
        <dbReference type="SAM" id="MobiDB-lite"/>
    </source>
</evidence>
<dbReference type="Pfam" id="PF00593">
    <property type="entry name" value="TonB_dep_Rec_b-barrel"/>
    <property type="match status" value="1"/>
</dbReference>
<comment type="subcellular location">
    <subcellularLocation>
        <location evidence="1 11">Cell outer membrane</location>
        <topology evidence="1 11">Multi-pass membrane protein</topology>
    </subcellularLocation>
</comment>
<dbReference type="InterPro" id="IPR012910">
    <property type="entry name" value="Plug_dom"/>
</dbReference>
<keyword evidence="5 11" id="KW-0812">Transmembrane</keyword>
<evidence type="ECO:0000259" key="15">
    <source>
        <dbReference type="Pfam" id="PF07715"/>
    </source>
</evidence>
<keyword evidence="4" id="KW-0410">Iron transport</keyword>
<dbReference type="Gene3D" id="2.40.170.20">
    <property type="entry name" value="TonB-dependent receptor, beta-barrel domain"/>
    <property type="match status" value="1"/>
</dbReference>
<protein>
    <submittedName>
        <fullName evidence="16">TonB-dependent receptor plug domain-containing protein</fullName>
    </submittedName>
</protein>
<feature type="compositionally biased region" description="Polar residues" evidence="13">
    <location>
        <begin position="87"/>
        <end position="96"/>
    </location>
</feature>
<sequence length="788" mass="86547">MSKRIISPRQHLSHSQRLSLALRNVTLLPGETPKKLTSVFAGGLFSFLIANQHAAAQTAVHPDDQGSHAHMHHAPNKSVSMHDAMTPGTSGHNQPQAAAHSGEHGKHAGLNATGTEYVSVHQHHPSATRQAEAYLATIPGGTSIVDAATVLKTRNATNADVFKYQPGVFAQAPCGSDDLRISIRGSGIQTGLNATRAGIMFLFDGIPFTTPIGTFNELQEPLGIRYTEILRGGNGIDYGSTQLGGAINYVTQTGYNSDLYQARVEAGSFGYIKEQLSSGHVIGKSDYYLSVTNSYRAGYQQNTQTTNFGVNFNYGFKFNDKVDTRFFFRYRQTSEGNPFYLTREQVAENPKQMAPAYRGLNTKTIEPGSEFIADRTTIHIDDQSKLVAGFSYINAPMNHQLGTSSSRYYLSYATGTVDYQRHDSLLGHASDTDIGIYTSHDLQSRVEARVRIPSAFVAQGGGSFNQLITNSNLAASDTVFHVRNNTEIFKNFFLTAAGALTYNPRAGKQNFPESSSFSQNSLFFAPRGGFRYIVNPNVEIYGNVTRSVQQAQDWQYLAGSAYTSGLATGYPHEWEKLRPQTATTFEVGTSGHYLGTEWSVTYYHSAVHNELLQVASPEQVLLNISSYGNASPTTHQGVETSFHSTLYQWQGNVISLRNAYTYQSFRFNHDATWGHNYIPGIPQHFYQGELHIDMKNGFYASVDAEVSSSVIASYDNHYKAAPYHIYNFDVGYLWPNKHRQVFLSLHNLANKHYATGVIPVATEANGGAAAMLVGDGFGIFAGVSIGFN</sequence>
<dbReference type="InterPro" id="IPR037066">
    <property type="entry name" value="Plug_dom_sf"/>
</dbReference>
<keyword evidence="9 11" id="KW-0472">Membrane</keyword>
<feature type="domain" description="TonB-dependent receptor plug" evidence="15">
    <location>
        <begin position="137"/>
        <end position="246"/>
    </location>
</feature>
<keyword evidence="3 11" id="KW-1134">Transmembrane beta strand</keyword>
<evidence type="ECO:0000256" key="3">
    <source>
        <dbReference type="ARBA" id="ARBA00022452"/>
    </source>
</evidence>
<keyword evidence="2 11" id="KW-0813">Transport</keyword>
<dbReference type="InterPro" id="IPR039426">
    <property type="entry name" value="TonB-dep_rcpt-like"/>
</dbReference>
<keyword evidence="6" id="KW-0408">Iron</keyword>
<feature type="region of interest" description="Disordered" evidence="13">
    <location>
        <begin position="58"/>
        <end position="110"/>
    </location>
</feature>
<gene>
    <name evidence="16" type="ORF">GOB84_15255</name>
</gene>
<evidence type="ECO:0000256" key="4">
    <source>
        <dbReference type="ARBA" id="ARBA00022496"/>
    </source>
</evidence>
<keyword evidence="7" id="KW-0406">Ion transport</keyword>
<evidence type="ECO:0000256" key="11">
    <source>
        <dbReference type="PROSITE-ProRule" id="PRU01360"/>
    </source>
</evidence>
<evidence type="ECO:0000256" key="6">
    <source>
        <dbReference type="ARBA" id="ARBA00023004"/>
    </source>
</evidence>
<dbReference type="InterPro" id="IPR000531">
    <property type="entry name" value="Beta-barrel_TonB"/>
</dbReference>
<evidence type="ECO:0000259" key="14">
    <source>
        <dbReference type="Pfam" id="PF00593"/>
    </source>
</evidence>
<dbReference type="InterPro" id="IPR036942">
    <property type="entry name" value="Beta-barrel_TonB_sf"/>
</dbReference>
<comment type="similarity">
    <text evidence="11 12">Belongs to the TonB-dependent receptor family.</text>
</comment>
<accession>A0ABX0KEH1</accession>
<dbReference type="SUPFAM" id="SSF56935">
    <property type="entry name" value="Porins"/>
    <property type="match status" value="1"/>
</dbReference>
<dbReference type="EMBL" id="WOSW01000042">
    <property type="protein sequence ID" value="NHO33884.1"/>
    <property type="molecule type" value="Genomic_DNA"/>
</dbReference>
<evidence type="ECO:0000256" key="10">
    <source>
        <dbReference type="ARBA" id="ARBA00023237"/>
    </source>
</evidence>
<evidence type="ECO:0000256" key="1">
    <source>
        <dbReference type="ARBA" id="ARBA00004571"/>
    </source>
</evidence>
<evidence type="ECO:0000256" key="8">
    <source>
        <dbReference type="ARBA" id="ARBA00023077"/>
    </source>
</evidence>
<reference evidence="16 17" key="1">
    <citation type="journal article" date="2020" name="Int. J. Syst. Evol. Microbiol.">
        <title>Novel acetic acid bacteria from cider fermentations: Acetobacter conturbans sp. nov. and Acetobacter fallax sp. nov.</title>
        <authorList>
            <person name="Sombolestani A.S."/>
            <person name="Cleenwerck I."/>
            <person name="Cnockaert M."/>
            <person name="Borremans W."/>
            <person name="Wieme A.D."/>
            <person name="De Vuyst L."/>
            <person name="Vandamme P."/>
        </authorList>
    </citation>
    <scope>NUCLEOTIDE SEQUENCE [LARGE SCALE GENOMIC DNA]</scope>
    <source>
        <strain evidence="16 17">LMG 1637</strain>
    </source>
</reference>